<evidence type="ECO:0000256" key="4">
    <source>
        <dbReference type="ARBA" id="ARBA00023136"/>
    </source>
</evidence>
<proteinExistence type="predicted"/>
<keyword evidence="7" id="KW-1185">Reference proteome</keyword>
<accession>A0A4R6UA49</accession>
<evidence type="ECO:0000313" key="6">
    <source>
        <dbReference type="EMBL" id="TDQ43381.1"/>
    </source>
</evidence>
<evidence type="ECO:0000256" key="3">
    <source>
        <dbReference type="ARBA" id="ARBA00022692"/>
    </source>
</evidence>
<name>A0A4R6UA49_9BURK</name>
<dbReference type="Proteomes" id="UP000295510">
    <property type="component" value="Unassembled WGS sequence"/>
</dbReference>
<comment type="subcellular location">
    <subcellularLocation>
        <location evidence="1">Membrane</location>
    </subcellularLocation>
</comment>
<gene>
    <name evidence="6" type="ORF">DFR43_107151</name>
</gene>
<dbReference type="AlphaFoldDB" id="A0A4R6UA49"/>
<evidence type="ECO:0000256" key="2">
    <source>
        <dbReference type="ARBA" id="ARBA00022452"/>
    </source>
</evidence>
<dbReference type="EMBL" id="SNYL01000007">
    <property type="protein sequence ID" value="TDQ43381.1"/>
    <property type="molecule type" value="Genomic_DNA"/>
</dbReference>
<dbReference type="PANTHER" id="PTHR12815">
    <property type="entry name" value="SORTING AND ASSEMBLY MACHINERY SAMM50 PROTEIN FAMILY MEMBER"/>
    <property type="match status" value="1"/>
</dbReference>
<organism evidence="6 7">
    <name type="scientific">Tepidicella xavieri</name>
    <dbReference type="NCBI Taxonomy" id="360241"/>
    <lineage>
        <taxon>Bacteria</taxon>
        <taxon>Pseudomonadati</taxon>
        <taxon>Pseudomonadota</taxon>
        <taxon>Betaproteobacteria</taxon>
        <taxon>Burkholderiales</taxon>
        <taxon>Tepidicella</taxon>
    </lineage>
</organism>
<dbReference type="PANTHER" id="PTHR12815:SF18">
    <property type="entry name" value="SORTING AND ASSEMBLY MACHINERY COMPONENT 50 HOMOLOG"/>
    <property type="match status" value="1"/>
</dbReference>
<evidence type="ECO:0000313" key="7">
    <source>
        <dbReference type="Proteomes" id="UP000295510"/>
    </source>
</evidence>
<dbReference type="InterPro" id="IPR000184">
    <property type="entry name" value="Bac_surfAg_D15"/>
</dbReference>
<dbReference type="Pfam" id="PF01103">
    <property type="entry name" value="Omp85"/>
    <property type="match status" value="1"/>
</dbReference>
<sequence>MFDLTIEAPAPLDAFLARHAELQRFRTLPDLSRSELDRLLSQTPKNLRDLLGTQGYFSPTVDVQLRDADGALPHVHIRVEPGPPTRIALVQITLEGDARDAPEAAAQRQRLQEEWALPVGQTFSQSAWDTAKSRALRTLAEQRYPRARLVNSLADIVPPQHEANLYLVLDSGPPHFFGDVAVEGAQRYDADMARRLVRLAGVRPGAPYDEAALQAAQRRLTDSGYYPSAFVLLAPEGDPQHHTVLARVREAPLQKVVIGVGASTDRGARFTLEHTHHRLPGLGWRALSRLQAERDTTTLGLDLSTPVDDKGWRWLTAGELQRQTDGPRVTNSEQWRIGQAQDGLALDRSYFLQLDRARVRDMGIPQPTATAVSANYAWTRRVFDDLTAPQRGYGLAVELGAGVTLSQERQPYLRTRVRWLGYWPVGSDSPRPSRLALRLEGGAVWSAPDAPVPVTQRFLAGGDNSVRGYTQRSIGVPLPSGVVEAGKLLSVASLEWQRPLWRDGVKTPWESVVFLDAGAVANRAADLKPQVGVGAGVRYNSPVGPLQADLAYGVDSKRLRLHLSVGFAF</sequence>
<feature type="domain" description="Bacterial surface antigen (D15)" evidence="5">
    <location>
        <begin position="296"/>
        <end position="569"/>
    </location>
</feature>
<comment type="caution">
    <text evidence="6">The sequence shown here is derived from an EMBL/GenBank/DDBJ whole genome shotgun (WGS) entry which is preliminary data.</text>
</comment>
<protein>
    <submittedName>
        <fullName evidence="6">Autotransporter secretion outer membrane protein TamA</fullName>
    </submittedName>
</protein>
<keyword evidence="3" id="KW-0812">Transmembrane</keyword>
<dbReference type="GO" id="GO:0019867">
    <property type="term" value="C:outer membrane"/>
    <property type="evidence" value="ECO:0007669"/>
    <property type="project" value="InterPro"/>
</dbReference>
<keyword evidence="4" id="KW-0472">Membrane</keyword>
<dbReference type="InterPro" id="IPR039910">
    <property type="entry name" value="D15-like"/>
</dbReference>
<reference evidence="6 7" key="1">
    <citation type="submission" date="2019-03" db="EMBL/GenBank/DDBJ databases">
        <title>Genomic Encyclopedia of Type Strains, Phase IV (KMG-IV): sequencing the most valuable type-strain genomes for metagenomic binning, comparative biology and taxonomic classification.</title>
        <authorList>
            <person name="Goeker M."/>
        </authorList>
    </citation>
    <scope>NUCLEOTIDE SEQUENCE [LARGE SCALE GENOMIC DNA]</scope>
    <source>
        <strain evidence="6 7">DSM 19605</strain>
    </source>
</reference>
<evidence type="ECO:0000259" key="5">
    <source>
        <dbReference type="Pfam" id="PF01103"/>
    </source>
</evidence>
<dbReference type="Gene3D" id="2.40.160.50">
    <property type="entry name" value="membrane protein fhac: a member of the omp85/tpsb transporter family"/>
    <property type="match status" value="1"/>
</dbReference>
<dbReference type="Gene3D" id="3.10.20.310">
    <property type="entry name" value="membrane protein fhac"/>
    <property type="match status" value="2"/>
</dbReference>
<keyword evidence="2" id="KW-1134">Transmembrane beta strand</keyword>
<evidence type="ECO:0000256" key="1">
    <source>
        <dbReference type="ARBA" id="ARBA00004370"/>
    </source>
</evidence>